<name>A0A840IXJ5_9PSEU</name>
<dbReference type="SUPFAM" id="SSF51445">
    <property type="entry name" value="(Trans)glycosidases"/>
    <property type="match status" value="1"/>
</dbReference>
<keyword evidence="3" id="KW-1185">Reference proteome</keyword>
<dbReference type="PROSITE" id="PS51318">
    <property type="entry name" value="TAT"/>
    <property type="match status" value="1"/>
</dbReference>
<comment type="caution">
    <text evidence="2">The sequence shown here is derived from an EMBL/GenBank/DDBJ whole genome shotgun (WGS) entry which is preliminary data.</text>
</comment>
<dbReference type="NCBIfam" id="TIGR01409">
    <property type="entry name" value="TAT_signal_seq"/>
    <property type="match status" value="1"/>
</dbReference>
<organism evidence="2 3">
    <name type="scientific">Amycolatopsis jiangsuensis</name>
    <dbReference type="NCBI Taxonomy" id="1181879"/>
    <lineage>
        <taxon>Bacteria</taxon>
        <taxon>Bacillati</taxon>
        <taxon>Actinomycetota</taxon>
        <taxon>Actinomycetes</taxon>
        <taxon>Pseudonocardiales</taxon>
        <taxon>Pseudonocardiaceae</taxon>
        <taxon>Amycolatopsis</taxon>
    </lineage>
</organism>
<accession>A0A840IXJ5</accession>
<sequence length="410" mass="45908">MTSREAEEVPMRKFPDSRGHPVSRRSALGLAGVAAAGLALSGCGDDPVPQPITAPPPDGVLGANFNGDPGRVTFAELENISATWLRGFFPMPQADRGAVPEHPVIRMLTTAAAKGYGTVLSLKFPYAGEPLPTPGSPAMTTALRRLDAVLPEVLGKVDILVIGNEPFIECRPQDRVQRLNVCYETLAQHVIAYRQRNCGADCTTQLYLGALNRLDRPDWRTPATERWLDFTRDTPALSGVDIHPHLQAPGDDRRFLDYVLPRLRTDQKFLATEFSLVLLWKQHLKDPVDPRFADRYRVSRSKKVWQVVRDAIESPFPQQKWDDFLALSPWFDNHREFLRDQVDRFRETSRLAVATYGVTQDTAMVTGFGPDSMPWLFNSVFCPFVVRAGQDGLPGRTTAWAGQFRQLQTR</sequence>
<dbReference type="AlphaFoldDB" id="A0A840IXJ5"/>
<dbReference type="RefSeq" id="WP_184782366.1">
    <property type="nucleotide sequence ID" value="NZ_JACHMG010000001.1"/>
</dbReference>
<protein>
    <submittedName>
        <fullName evidence="2">Uncharacterized protein</fullName>
    </submittedName>
</protein>
<reference evidence="2 3" key="1">
    <citation type="submission" date="2020-08" db="EMBL/GenBank/DDBJ databases">
        <title>Sequencing the genomes of 1000 actinobacteria strains.</title>
        <authorList>
            <person name="Klenk H.-P."/>
        </authorList>
    </citation>
    <scope>NUCLEOTIDE SEQUENCE [LARGE SCALE GENOMIC DNA]</scope>
    <source>
        <strain evidence="2 3">DSM 45859</strain>
    </source>
</reference>
<evidence type="ECO:0000256" key="1">
    <source>
        <dbReference type="SAM" id="MobiDB-lite"/>
    </source>
</evidence>
<dbReference type="InterPro" id="IPR019546">
    <property type="entry name" value="TAT_signal_bac_arc"/>
</dbReference>
<proteinExistence type="predicted"/>
<dbReference type="InterPro" id="IPR017853">
    <property type="entry name" value="GH"/>
</dbReference>
<feature type="region of interest" description="Disordered" evidence="1">
    <location>
        <begin position="1"/>
        <end position="22"/>
    </location>
</feature>
<feature type="compositionally biased region" description="Basic and acidic residues" evidence="1">
    <location>
        <begin position="1"/>
        <end position="19"/>
    </location>
</feature>
<evidence type="ECO:0000313" key="3">
    <source>
        <dbReference type="Proteomes" id="UP000581769"/>
    </source>
</evidence>
<gene>
    <name evidence="2" type="ORF">BJY18_005036</name>
</gene>
<dbReference type="InterPro" id="IPR006311">
    <property type="entry name" value="TAT_signal"/>
</dbReference>
<dbReference type="EMBL" id="JACHMG010000001">
    <property type="protein sequence ID" value="MBB4687551.1"/>
    <property type="molecule type" value="Genomic_DNA"/>
</dbReference>
<evidence type="ECO:0000313" key="2">
    <source>
        <dbReference type="EMBL" id="MBB4687551.1"/>
    </source>
</evidence>
<dbReference type="Proteomes" id="UP000581769">
    <property type="component" value="Unassembled WGS sequence"/>
</dbReference>